<organism evidence="3">
    <name type="scientific">marine sediment metagenome</name>
    <dbReference type="NCBI Taxonomy" id="412755"/>
    <lineage>
        <taxon>unclassified sequences</taxon>
        <taxon>metagenomes</taxon>
        <taxon>ecological metagenomes</taxon>
    </lineage>
</organism>
<evidence type="ECO:0000256" key="2">
    <source>
        <dbReference type="ARBA" id="ARBA00022679"/>
    </source>
</evidence>
<accession>X1T4P0</accession>
<gene>
    <name evidence="3" type="ORF">S12H4_24113</name>
</gene>
<evidence type="ECO:0008006" key="4">
    <source>
        <dbReference type="Google" id="ProtNLM"/>
    </source>
</evidence>
<dbReference type="InterPro" id="IPR029063">
    <property type="entry name" value="SAM-dependent_MTases_sf"/>
</dbReference>
<dbReference type="PANTHER" id="PTHR43619">
    <property type="entry name" value="S-ADENOSYL-L-METHIONINE-DEPENDENT METHYLTRANSFERASE YKTD-RELATED"/>
    <property type="match status" value="1"/>
</dbReference>
<name>X1T4P0_9ZZZZ</name>
<comment type="caution">
    <text evidence="3">The sequence shown here is derived from an EMBL/GenBank/DDBJ whole genome shotgun (WGS) entry which is preliminary data.</text>
</comment>
<dbReference type="SUPFAM" id="SSF53335">
    <property type="entry name" value="S-adenosyl-L-methionine-dependent methyltransferases"/>
    <property type="match status" value="1"/>
</dbReference>
<dbReference type="Gene3D" id="3.40.50.150">
    <property type="entry name" value="Vaccinia Virus protein VP39"/>
    <property type="match status" value="1"/>
</dbReference>
<dbReference type="GO" id="GO:0032259">
    <property type="term" value="P:methylation"/>
    <property type="evidence" value="ECO:0007669"/>
    <property type="project" value="UniProtKB-KW"/>
</dbReference>
<protein>
    <recommendedName>
        <fullName evidence="4">O-methyltransferase domain-containing protein</fullName>
    </recommendedName>
</protein>
<dbReference type="PANTHER" id="PTHR43619:SF2">
    <property type="entry name" value="S-ADENOSYL-L-METHIONINE-DEPENDENT METHYLTRANSFERASES SUPERFAMILY PROTEIN"/>
    <property type="match status" value="1"/>
</dbReference>
<dbReference type="EMBL" id="BARW01012992">
    <property type="protein sequence ID" value="GAI74959.1"/>
    <property type="molecule type" value="Genomic_DNA"/>
</dbReference>
<evidence type="ECO:0000256" key="1">
    <source>
        <dbReference type="ARBA" id="ARBA00022603"/>
    </source>
</evidence>
<keyword evidence="1" id="KW-0489">Methyltransferase</keyword>
<dbReference type="InterPro" id="IPR007213">
    <property type="entry name" value="Ppm1/Ppm2/Tcmp"/>
</dbReference>
<proteinExistence type="predicted"/>
<feature type="non-terminal residue" evidence="3">
    <location>
        <position position="1"/>
    </location>
</feature>
<sequence>EKWYEQLKNAGYDPVKKSIFLWEGVTQYLSESDVRKALKEIKEHTASGSILVADLYAKRMLALKGIKATNELFNFGLDFSSDKENVLKSFLVSEDVKLGDFYFMGHKTKKGAYGVVAEIIV</sequence>
<reference evidence="3" key="1">
    <citation type="journal article" date="2014" name="Front. Microbiol.">
        <title>High frequency of phylogenetically diverse reductive dehalogenase-homologous genes in deep subseafloor sedimentary metagenomes.</title>
        <authorList>
            <person name="Kawai M."/>
            <person name="Futagami T."/>
            <person name="Toyoda A."/>
            <person name="Takaki Y."/>
            <person name="Nishi S."/>
            <person name="Hori S."/>
            <person name="Arai W."/>
            <person name="Tsubouchi T."/>
            <person name="Morono Y."/>
            <person name="Uchiyama I."/>
            <person name="Ito T."/>
            <person name="Fujiyama A."/>
            <person name="Inagaki F."/>
            <person name="Takami H."/>
        </authorList>
    </citation>
    <scope>NUCLEOTIDE SEQUENCE</scope>
    <source>
        <strain evidence="3">Expedition CK06-06</strain>
    </source>
</reference>
<keyword evidence="2" id="KW-0808">Transferase</keyword>
<dbReference type="Pfam" id="PF04072">
    <property type="entry name" value="LCM"/>
    <property type="match status" value="1"/>
</dbReference>
<evidence type="ECO:0000313" key="3">
    <source>
        <dbReference type="EMBL" id="GAI74959.1"/>
    </source>
</evidence>
<dbReference type="GO" id="GO:0008168">
    <property type="term" value="F:methyltransferase activity"/>
    <property type="evidence" value="ECO:0007669"/>
    <property type="project" value="UniProtKB-KW"/>
</dbReference>
<dbReference type="AlphaFoldDB" id="X1T4P0"/>